<evidence type="ECO:0000313" key="2">
    <source>
        <dbReference type="Proteomes" id="UP001190700"/>
    </source>
</evidence>
<gene>
    <name evidence="1" type="ORF">CYMTET_56135</name>
</gene>
<reference evidence="1 2" key="1">
    <citation type="journal article" date="2015" name="Genome Biol. Evol.">
        <title>Comparative Genomics of a Bacterivorous Green Alga Reveals Evolutionary Causalities and Consequences of Phago-Mixotrophic Mode of Nutrition.</title>
        <authorList>
            <person name="Burns J.A."/>
            <person name="Paasch A."/>
            <person name="Narechania A."/>
            <person name="Kim E."/>
        </authorList>
    </citation>
    <scope>NUCLEOTIDE SEQUENCE [LARGE SCALE GENOMIC DNA]</scope>
    <source>
        <strain evidence="1 2">PLY_AMNH</strain>
    </source>
</reference>
<organism evidence="1 2">
    <name type="scientific">Cymbomonas tetramitiformis</name>
    <dbReference type="NCBI Taxonomy" id="36881"/>
    <lineage>
        <taxon>Eukaryota</taxon>
        <taxon>Viridiplantae</taxon>
        <taxon>Chlorophyta</taxon>
        <taxon>Pyramimonadophyceae</taxon>
        <taxon>Pyramimonadales</taxon>
        <taxon>Pyramimonadaceae</taxon>
        <taxon>Cymbomonas</taxon>
    </lineage>
</organism>
<evidence type="ECO:0000313" key="1">
    <source>
        <dbReference type="EMBL" id="KAK3233577.1"/>
    </source>
</evidence>
<accession>A0AAE0BD06</accession>
<keyword evidence="2" id="KW-1185">Reference proteome</keyword>
<sequence>MPSFSNVKALLDYTGKLGKLKHGSTASALTHQKGLLLEAKQFPQWFKDLTEERQRRMLTACPELAKLCAEEGDLATLDDLENTREVKGAALNDYVAFSRESAVVWRAHLRKSPRVNLGELADPRKESWIDTVPGVTKNLRFEDLTATPTPAAETTKNDTLMKDAGVMKAAEKLFKGAYFVADVVPHATASEFRECFQAQDGQMMTTKPPN</sequence>
<protein>
    <submittedName>
        <fullName evidence="1">Uncharacterized protein</fullName>
    </submittedName>
</protein>
<dbReference type="AlphaFoldDB" id="A0AAE0BD06"/>
<proteinExistence type="predicted"/>
<name>A0AAE0BD06_9CHLO</name>
<dbReference type="EMBL" id="LGRX02035675">
    <property type="protein sequence ID" value="KAK3233577.1"/>
    <property type="molecule type" value="Genomic_DNA"/>
</dbReference>
<dbReference type="Proteomes" id="UP001190700">
    <property type="component" value="Unassembled WGS sequence"/>
</dbReference>
<comment type="caution">
    <text evidence="1">The sequence shown here is derived from an EMBL/GenBank/DDBJ whole genome shotgun (WGS) entry which is preliminary data.</text>
</comment>